<name>A0AAW2CXY3_9ROSI</name>
<feature type="transmembrane region" description="Helical" evidence="1">
    <location>
        <begin position="96"/>
        <end position="116"/>
    </location>
</feature>
<dbReference type="EMBL" id="JAZDWU010000005">
    <property type="protein sequence ID" value="KAL0003150.1"/>
    <property type="molecule type" value="Genomic_DNA"/>
</dbReference>
<keyword evidence="3" id="KW-1185">Reference proteome</keyword>
<sequence length="189" mass="21545">MDTTSLCLGLGRLGSSPICPHPSDIGNRVKKRLKLKSKYRRRVEVATEYAKMIDDFNDMVDQRTLACHCLGPEPAPYVLHAIEIEEKNKCPLCSSLTLIFLLLSFFFFFSSAEMYAKMRAKKNVPLSNLRKGTPKSLRLLSSLKRRGPLPRPPWWKRSPHARKSSAWLTREKKRPTLACPTFGTTLALR</sequence>
<accession>A0AAW2CXY3</accession>
<dbReference type="Proteomes" id="UP001459277">
    <property type="component" value="Unassembled WGS sequence"/>
</dbReference>
<protein>
    <submittedName>
        <fullName evidence="2">Uncharacterized protein</fullName>
    </submittedName>
</protein>
<proteinExistence type="predicted"/>
<evidence type="ECO:0000256" key="1">
    <source>
        <dbReference type="SAM" id="Phobius"/>
    </source>
</evidence>
<comment type="caution">
    <text evidence="2">The sequence shown here is derived from an EMBL/GenBank/DDBJ whole genome shotgun (WGS) entry which is preliminary data.</text>
</comment>
<evidence type="ECO:0000313" key="2">
    <source>
        <dbReference type="EMBL" id="KAL0003150.1"/>
    </source>
</evidence>
<keyword evidence="1" id="KW-1133">Transmembrane helix</keyword>
<gene>
    <name evidence="2" type="ORF">SO802_016931</name>
</gene>
<organism evidence="2 3">
    <name type="scientific">Lithocarpus litseifolius</name>
    <dbReference type="NCBI Taxonomy" id="425828"/>
    <lineage>
        <taxon>Eukaryota</taxon>
        <taxon>Viridiplantae</taxon>
        <taxon>Streptophyta</taxon>
        <taxon>Embryophyta</taxon>
        <taxon>Tracheophyta</taxon>
        <taxon>Spermatophyta</taxon>
        <taxon>Magnoliopsida</taxon>
        <taxon>eudicotyledons</taxon>
        <taxon>Gunneridae</taxon>
        <taxon>Pentapetalae</taxon>
        <taxon>rosids</taxon>
        <taxon>fabids</taxon>
        <taxon>Fagales</taxon>
        <taxon>Fagaceae</taxon>
        <taxon>Lithocarpus</taxon>
    </lineage>
</organism>
<dbReference type="AlphaFoldDB" id="A0AAW2CXY3"/>
<keyword evidence="1" id="KW-0472">Membrane</keyword>
<evidence type="ECO:0000313" key="3">
    <source>
        <dbReference type="Proteomes" id="UP001459277"/>
    </source>
</evidence>
<reference evidence="2 3" key="1">
    <citation type="submission" date="2024-01" db="EMBL/GenBank/DDBJ databases">
        <title>A telomere-to-telomere, gap-free genome of sweet tea (Lithocarpus litseifolius).</title>
        <authorList>
            <person name="Zhou J."/>
        </authorList>
    </citation>
    <scope>NUCLEOTIDE SEQUENCE [LARGE SCALE GENOMIC DNA]</scope>
    <source>
        <strain evidence="2">Zhou-2022a</strain>
        <tissue evidence="2">Leaf</tissue>
    </source>
</reference>
<keyword evidence="1" id="KW-0812">Transmembrane</keyword>